<feature type="region of interest" description="Disordered" evidence="6">
    <location>
        <begin position="18"/>
        <end position="37"/>
    </location>
</feature>
<dbReference type="InterPro" id="IPR027409">
    <property type="entry name" value="GroEL-like_apical_dom_sf"/>
</dbReference>
<evidence type="ECO:0000256" key="1">
    <source>
        <dbReference type="ARBA" id="ARBA00006607"/>
    </source>
</evidence>
<proteinExistence type="inferred from homology"/>
<dbReference type="PANTHER" id="PTHR45633">
    <property type="entry name" value="60 KDA HEAT SHOCK PROTEIN, MITOCHONDRIAL"/>
    <property type="match status" value="1"/>
</dbReference>
<feature type="compositionally biased region" description="Basic residues" evidence="6">
    <location>
        <begin position="24"/>
        <end position="34"/>
    </location>
</feature>
<gene>
    <name evidence="8" type="primary">LOC109707651</name>
</gene>
<sequence length="584" mass="61353">MAAANAISTASMLLASPRQEILRKRAGPGRRTSGHRSMAVRAAAKDIAFDQSSRSALQAGVEKLANAVGVTLGPRGRNVVLDEFGNPRVVNDGVTIARAIELADPMENAGAALIREVASKTNDSAGDGTTTASVLAREIIKLGLLSVTSGANPVSLKKGIDKTVQALVDELEKKARPVKGRGDIKAIASISSGNDEFVGTMIADAIDKVGPDGVLSIESSSSFETTVDVEEGMEIDRGYISPQFVTNPEKLLVEFENARVLVTDQKISTIKEIIPLLEKTTQLRAPLLIIAEDVTGEALATLVVNKLRGILNVAAIKAPSFGERRKALLQDIAIVTGAEFQAKDLGLLVENTTVDQLGTARKVTVAQSSTTIIADAASKDEIQARIAQIKKELAETDSVYDTEKLAERIAKLSGGVAVIKVGAATETELEDRKLRIEDAKNATFAAIEEGIVPGGGAAYVHLSTCVPAIKDKLEDADERLGADIIQKALVAPAALIADNAGVEGEVVVEKVKDSEWEVGYNAMTDKYENLVEAGVIDPAKVTRCALQNSASVAGMVLTTQAIVVEKPKPKAPVPAGPPEGSLAI</sequence>
<keyword evidence="3" id="KW-0067">ATP-binding</keyword>
<dbReference type="RefSeq" id="XP_020084680.1">
    <property type="nucleotide sequence ID" value="XM_020229091.1"/>
</dbReference>
<protein>
    <submittedName>
        <fullName evidence="8">RuBisCO large subunit-binding protein subunit alpha</fullName>
    </submittedName>
</protein>
<keyword evidence="4" id="KW-0143">Chaperone</keyword>
<evidence type="ECO:0000256" key="5">
    <source>
        <dbReference type="RuleBase" id="RU000418"/>
    </source>
</evidence>
<dbReference type="NCBIfam" id="NF009488">
    <property type="entry name" value="PRK12850.1"/>
    <property type="match status" value="1"/>
</dbReference>
<dbReference type="NCBIfam" id="NF000592">
    <property type="entry name" value="PRK00013.1"/>
    <property type="match status" value="1"/>
</dbReference>
<dbReference type="GO" id="GO:0140662">
    <property type="term" value="F:ATP-dependent protein folding chaperone"/>
    <property type="evidence" value="ECO:0007669"/>
    <property type="project" value="InterPro"/>
</dbReference>
<dbReference type="OrthoDB" id="1733909at2759"/>
<evidence type="ECO:0000256" key="3">
    <source>
        <dbReference type="ARBA" id="ARBA00022840"/>
    </source>
</evidence>
<dbReference type="GO" id="GO:0042026">
    <property type="term" value="P:protein refolding"/>
    <property type="evidence" value="ECO:0007669"/>
    <property type="project" value="InterPro"/>
</dbReference>
<dbReference type="Gene3D" id="3.50.7.10">
    <property type="entry name" value="GroEL"/>
    <property type="match status" value="1"/>
</dbReference>
<dbReference type="NCBIfam" id="TIGR02348">
    <property type="entry name" value="GroEL"/>
    <property type="match status" value="1"/>
</dbReference>
<dbReference type="NCBIfam" id="NF009487">
    <property type="entry name" value="PRK12849.1"/>
    <property type="match status" value="1"/>
</dbReference>
<dbReference type="InterPro" id="IPR018370">
    <property type="entry name" value="Chaperonin_Cpn60_CS"/>
</dbReference>
<dbReference type="PROSITE" id="PS00296">
    <property type="entry name" value="CHAPERONINS_CPN60"/>
    <property type="match status" value="1"/>
</dbReference>
<dbReference type="SUPFAM" id="SSF52029">
    <property type="entry name" value="GroEL apical domain-like"/>
    <property type="match status" value="1"/>
</dbReference>
<reference evidence="8" key="2">
    <citation type="submission" date="2025-08" db="UniProtKB">
        <authorList>
            <consortium name="RefSeq"/>
        </authorList>
    </citation>
    <scope>IDENTIFICATION</scope>
    <source>
        <tissue evidence="8">Leaf</tissue>
    </source>
</reference>
<comment type="similarity">
    <text evidence="1 5">Belongs to the chaperonin (HSP60) family.</text>
</comment>
<evidence type="ECO:0000313" key="8">
    <source>
        <dbReference type="RefSeq" id="XP_020084680.1"/>
    </source>
</evidence>
<dbReference type="GeneID" id="109707651"/>
<dbReference type="Proteomes" id="UP000515123">
    <property type="component" value="Linkage group 3"/>
</dbReference>
<dbReference type="GO" id="GO:0005524">
    <property type="term" value="F:ATP binding"/>
    <property type="evidence" value="ECO:0007669"/>
    <property type="project" value="UniProtKB-KW"/>
</dbReference>
<dbReference type="InterPro" id="IPR001844">
    <property type="entry name" value="Cpn60/GroEL"/>
</dbReference>
<dbReference type="Gene3D" id="1.10.560.10">
    <property type="entry name" value="GroEL-like equatorial domain"/>
    <property type="match status" value="1"/>
</dbReference>
<accession>A0A6P5EU43</accession>
<dbReference type="AlphaFoldDB" id="A0A6P5EU43"/>
<evidence type="ECO:0000256" key="6">
    <source>
        <dbReference type="SAM" id="MobiDB-lite"/>
    </source>
</evidence>
<dbReference type="FunFam" id="3.50.7.10:FF:000001">
    <property type="entry name" value="60 kDa chaperonin"/>
    <property type="match status" value="1"/>
</dbReference>
<name>A0A6P5EU43_ANACO</name>
<dbReference type="SUPFAM" id="SSF48592">
    <property type="entry name" value="GroEL equatorial domain-like"/>
    <property type="match status" value="1"/>
</dbReference>
<dbReference type="HAMAP" id="MF_00600">
    <property type="entry name" value="CH60"/>
    <property type="match status" value="1"/>
</dbReference>
<dbReference type="SUPFAM" id="SSF54849">
    <property type="entry name" value="GroEL-intermediate domain like"/>
    <property type="match status" value="2"/>
</dbReference>
<dbReference type="CDD" id="cd03344">
    <property type="entry name" value="GroEL"/>
    <property type="match status" value="1"/>
</dbReference>
<dbReference type="Gene3D" id="3.30.260.10">
    <property type="entry name" value="TCP-1-like chaperonin intermediate domain"/>
    <property type="match status" value="1"/>
</dbReference>
<evidence type="ECO:0000313" key="7">
    <source>
        <dbReference type="Proteomes" id="UP000515123"/>
    </source>
</evidence>
<dbReference type="NCBIfam" id="NF009489">
    <property type="entry name" value="PRK12851.1"/>
    <property type="match status" value="1"/>
</dbReference>
<dbReference type="InterPro" id="IPR027410">
    <property type="entry name" value="TCP-1-like_intermed_sf"/>
</dbReference>
<keyword evidence="7" id="KW-1185">Reference proteome</keyword>
<dbReference type="Pfam" id="PF00118">
    <property type="entry name" value="Cpn60_TCP1"/>
    <property type="match status" value="1"/>
</dbReference>
<dbReference type="InterPro" id="IPR002423">
    <property type="entry name" value="Cpn60/GroEL/TCP-1"/>
</dbReference>
<evidence type="ECO:0000256" key="4">
    <source>
        <dbReference type="ARBA" id="ARBA00023186"/>
    </source>
</evidence>
<keyword evidence="2" id="KW-0547">Nucleotide-binding</keyword>
<organism evidence="7 8">
    <name type="scientific">Ananas comosus</name>
    <name type="common">Pineapple</name>
    <name type="synonym">Ananas ananas</name>
    <dbReference type="NCBI Taxonomy" id="4615"/>
    <lineage>
        <taxon>Eukaryota</taxon>
        <taxon>Viridiplantae</taxon>
        <taxon>Streptophyta</taxon>
        <taxon>Embryophyta</taxon>
        <taxon>Tracheophyta</taxon>
        <taxon>Spermatophyta</taxon>
        <taxon>Magnoliopsida</taxon>
        <taxon>Liliopsida</taxon>
        <taxon>Poales</taxon>
        <taxon>Bromeliaceae</taxon>
        <taxon>Bromelioideae</taxon>
        <taxon>Ananas</taxon>
    </lineage>
</organism>
<dbReference type="PRINTS" id="PR00298">
    <property type="entry name" value="CHAPERONIN60"/>
</dbReference>
<evidence type="ECO:0000256" key="2">
    <source>
        <dbReference type="ARBA" id="ARBA00022741"/>
    </source>
</evidence>
<reference evidence="7" key="1">
    <citation type="journal article" date="2015" name="Nat. Genet.">
        <title>The pineapple genome and the evolution of CAM photosynthesis.</title>
        <authorList>
            <person name="Ming R."/>
            <person name="VanBuren R."/>
            <person name="Wai C.M."/>
            <person name="Tang H."/>
            <person name="Schatz M.C."/>
            <person name="Bowers J.E."/>
            <person name="Lyons E."/>
            <person name="Wang M.L."/>
            <person name="Chen J."/>
            <person name="Biggers E."/>
            <person name="Zhang J."/>
            <person name="Huang L."/>
            <person name="Zhang L."/>
            <person name="Miao W."/>
            <person name="Zhang J."/>
            <person name="Ye Z."/>
            <person name="Miao C."/>
            <person name="Lin Z."/>
            <person name="Wang H."/>
            <person name="Zhou H."/>
            <person name="Yim W.C."/>
            <person name="Priest H.D."/>
            <person name="Zheng C."/>
            <person name="Woodhouse M."/>
            <person name="Edger P.P."/>
            <person name="Guyot R."/>
            <person name="Guo H.B."/>
            <person name="Guo H."/>
            <person name="Zheng G."/>
            <person name="Singh R."/>
            <person name="Sharma A."/>
            <person name="Min X."/>
            <person name="Zheng Y."/>
            <person name="Lee H."/>
            <person name="Gurtowski J."/>
            <person name="Sedlazeck F.J."/>
            <person name="Harkess A."/>
            <person name="McKain M.R."/>
            <person name="Liao Z."/>
            <person name="Fang J."/>
            <person name="Liu J."/>
            <person name="Zhang X."/>
            <person name="Zhang Q."/>
            <person name="Hu W."/>
            <person name="Qin Y."/>
            <person name="Wang K."/>
            <person name="Chen L.Y."/>
            <person name="Shirley N."/>
            <person name="Lin Y.R."/>
            <person name="Liu L.Y."/>
            <person name="Hernandez A.G."/>
            <person name="Wright C.L."/>
            <person name="Bulone V."/>
            <person name="Tuskan G.A."/>
            <person name="Heath K."/>
            <person name="Zee F."/>
            <person name="Moore P.H."/>
            <person name="Sunkar R."/>
            <person name="Leebens-Mack J.H."/>
            <person name="Mockler T."/>
            <person name="Bennetzen J.L."/>
            <person name="Freeling M."/>
            <person name="Sankoff D."/>
            <person name="Paterson A.H."/>
            <person name="Zhu X."/>
            <person name="Yang X."/>
            <person name="Smith J.A."/>
            <person name="Cushman J.C."/>
            <person name="Paull R.E."/>
            <person name="Yu Q."/>
        </authorList>
    </citation>
    <scope>NUCLEOTIDE SEQUENCE [LARGE SCALE GENOMIC DNA]</scope>
    <source>
        <strain evidence="7">cv. F153</strain>
    </source>
</reference>
<dbReference type="InterPro" id="IPR027413">
    <property type="entry name" value="GROEL-like_equatorial_sf"/>
</dbReference>